<feature type="transmembrane region" description="Helical" evidence="7">
    <location>
        <begin position="12"/>
        <end position="34"/>
    </location>
</feature>
<proteinExistence type="predicted"/>
<evidence type="ECO:0000256" key="4">
    <source>
        <dbReference type="ARBA" id="ARBA00022989"/>
    </source>
</evidence>
<keyword evidence="3" id="KW-0201">Cytochrome c-type biogenesis</keyword>
<feature type="transmembrane region" description="Helical" evidence="7">
    <location>
        <begin position="355"/>
        <end position="381"/>
    </location>
</feature>
<keyword evidence="10" id="KW-1185">Reference proteome</keyword>
<dbReference type="GO" id="GO:0016020">
    <property type="term" value="C:membrane"/>
    <property type="evidence" value="ECO:0007669"/>
    <property type="project" value="UniProtKB-SubCell"/>
</dbReference>
<protein>
    <recommendedName>
        <fullName evidence="8">ResB-like domain-containing protein</fullName>
    </recommendedName>
</protein>
<evidence type="ECO:0000313" key="9">
    <source>
        <dbReference type="EMBL" id="EEF58300.1"/>
    </source>
</evidence>
<keyword evidence="4 7" id="KW-1133">Transmembrane helix</keyword>
<dbReference type="EMBL" id="ABOX02000046">
    <property type="protein sequence ID" value="EEF58300.1"/>
    <property type="molecule type" value="Genomic_DNA"/>
</dbReference>
<feature type="transmembrane region" description="Helical" evidence="7">
    <location>
        <begin position="94"/>
        <end position="112"/>
    </location>
</feature>
<dbReference type="Proteomes" id="UP000003688">
    <property type="component" value="Unassembled WGS sequence"/>
</dbReference>
<dbReference type="PANTHER" id="PTHR31566">
    <property type="entry name" value="CYTOCHROME C BIOGENESIS PROTEIN CCS1, CHLOROPLASTIC"/>
    <property type="match status" value="1"/>
</dbReference>
<comment type="subcellular location">
    <subcellularLocation>
        <location evidence="1">Membrane</location>
        <topology evidence="1">Multi-pass membrane protein</topology>
    </subcellularLocation>
</comment>
<evidence type="ECO:0000256" key="5">
    <source>
        <dbReference type="ARBA" id="ARBA00023136"/>
    </source>
</evidence>
<sequence length="387" mass="43860" precursor="true">MIDRIVKFFTSLRLTVFCLGVGVVLVFLGTLAQVNEGLYLAQSRWFRSFFVWWGPQGGGWQIPVFPGGYLIGCVLLLNLFAAHIKRFQLSWKKLGINVTHFGIILLLAGQLATDLLSRETQMSFAEGETKKYSENVMRNELVFLTDSATAGEDEVVSIPVSLLKEKKVIHHDKLPFTIRLKEYVENCEIRLRAPMVDTGPPPATQGLGNHHTVLPEPETKESDKRNLPAAVIEVSDSKGVLGTWLVSPWFMDQQEIEVGNKTWRVALRGERHYLPYTVQLLRTTHDVYAGTDIPKNFQSRVRIENPGRGENREVDIYMNNPLRYEGQTFYQYQMGPAEYDLNRASNLQVVRNPSWLTPYVGCLLVGGGMAIQFLMHLVGFISKRRTA</sequence>
<evidence type="ECO:0000256" key="3">
    <source>
        <dbReference type="ARBA" id="ARBA00022748"/>
    </source>
</evidence>
<evidence type="ECO:0000313" key="10">
    <source>
        <dbReference type="Proteomes" id="UP000003688"/>
    </source>
</evidence>
<evidence type="ECO:0000256" key="2">
    <source>
        <dbReference type="ARBA" id="ARBA00022692"/>
    </source>
</evidence>
<feature type="transmembrane region" description="Helical" evidence="7">
    <location>
        <begin position="60"/>
        <end position="82"/>
    </location>
</feature>
<dbReference type="RefSeq" id="WP_007417696.1">
    <property type="nucleotide sequence ID" value="NZ_ABOX02000046.1"/>
</dbReference>
<evidence type="ECO:0000256" key="6">
    <source>
        <dbReference type="SAM" id="MobiDB-lite"/>
    </source>
</evidence>
<evidence type="ECO:0000259" key="8">
    <source>
        <dbReference type="Pfam" id="PF05140"/>
    </source>
</evidence>
<evidence type="ECO:0000256" key="1">
    <source>
        <dbReference type="ARBA" id="ARBA00004141"/>
    </source>
</evidence>
<reference evidence="9 10" key="1">
    <citation type="journal article" date="2011" name="J. Bacteriol.">
        <title>Genome sequence of 'Pedosphaera parvula' Ellin514, an aerobic Verrucomicrobial isolate from pasture soil.</title>
        <authorList>
            <person name="Kant R."/>
            <person name="van Passel M.W."/>
            <person name="Sangwan P."/>
            <person name="Palva A."/>
            <person name="Lucas S."/>
            <person name="Copeland A."/>
            <person name="Lapidus A."/>
            <person name="Glavina Del Rio T."/>
            <person name="Dalin E."/>
            <person name="Tice H."/>
            <person name="Bruce D."/>
            <person name="Goodwin L."/>
            <person name="Pitluck S."/>
            <person name="Chertkov O."/>
            <person name="Larimer F.W."/>
            <person name="Land M.L."/>
            <person name="Hauser L."/>
            <person name="Brettin T.S."/>
            <person name="Detter J.C."/>
            <person name="Han S."/>
            <person name="de Vos W.M."/>
            <person name="Janssen P.H."/>
            <person name="Smidt H."/>
        </authorList>
    </citation>
    <scope>NUCLEOTIDE SEQUENCE [LARGE SCALE GENOMIC DNA]</scope>
    <source>
        <strain evidence="9 10">Ellin514</strain>
    </source>
</reference>
<dbReference type="InterPro" id="IPR007816">
    <property type="entry name" value="ResB-like_domain"/>
</dbReference>
<dbReference type="AlphaFoldDB" id="B9XPG0"/>
<dbReference type="OrthoDB" id="9770923at2"/>
<evidence type="ECO:0000256" key="7">
    <source>
        <dbReference type="SAM" id="Phobius"/>
    </source>
</evidence>
<comment type="caution">
    <text evidence="9">The sequence shown here is derived from an EMBL/GenBank/DDBJ whole genome shotgun (WGS) entry which is preliminary data.</text>
</comment>
<organism evidence="9 10">
    <name type="scientific">Pedosphaera parvula (strain Ellin514)</name>
    <dbReference type="NCBI Taxonomy" id="320771"/>
    <lineage>
        <taxon>Bacteria</taxon>
        <taxon>Pseudomonadati</taxon>
        <taxon>Verrucomicrobiota</taxon>
        <taxon>Pedosphaerae</taxon>
        <taxon>Pedosphaerales</taxon>
        <taxon>Pedosphaeraceae</taxon>
        <taxon>Pedosphaera</taxon>
    </lineage>
</organism>
<dbReference type="InterPro" id="IPR023494">
    <property type="entry name" value="Cyt_c_bgen_Ccs1/CcsB/ResB"/>
</dbReference>
<dbReference type="GO" id="GO:0017004">
    <property type="term" value="P:cytochrome complex assembly"/>
    <property type="evidence" value="ECO:0007669"/>
    <property type="project" value="UniProtKB-KW"/>
</dbReference>
<feature type="region of interest" description="Disordered" evidence="6">
    <location>
        <begin position="195"/>
        <end position="225"/>
    </location>
</feature>
<dbReference type="STRING" id="320771.Cflav_PD1028"/>
<keyword evidence="5 7" id="KW-0472">Membrane</keyword>
<keyword evidence="2 7" id="KW-0812">Transmembrane</keyword>
<accession>B9XPG0</accession>
<name>B9XPG0_PEDPL</name>
<dbReference type="Pfam" id="PF05140">
    <property type="entry name" value="ResB"/>
    <property type="match status" value="1"/>
</dbReference>
<gene>
    <name evidence="9" type="ORF">Cflav_PD1028</name>
</gene>
<feature type="domain" description="ResB-like" evidence="8">
    <location>
        <begin position="272"/>
        <end position="335"/>
    </location>
</feature>